<evidence type="ECO:0000313" key="2">
    <source>
        <dbReference type="Proteomes" id="UP000244334"/>
    </source>
</evidence>
<evidence type="ECO:0000313" key="1">
    <source>
        <dbReference type="EMBL" id="RAP72872.1"/>
    </source>
</evidence>
<dbReference type="AlphaFoldDB" id="A0A328TTG1"/>
<accession>A0A328TTG1</accession>
<comment type="caution">
    <text evidence="1">The sequence shown here is derived from an EMBL/GenBank/DDBJ whole genome shotgun (WGS) entry which is preliminary data.</text>
</comment>
<protein>
    <submittedName>
        <fullName evidence="1">Phage P2 GpE family protein</fullName>
    </submittedName>
</protein>
<sequence>MTINDLMADIATVFHWPPSEMYVMPLAELIDWRHKAIIRSGVNPDE</sequence>
<proteinExistence type="predicted"/>
<dbReference type="InterPro" id="IPR009493">
    <property type="entry name" value="P2_GpE"/>
</dbReference>
<reference evidence="1" key="1">
    <citation type="submission" date="2018-04" db="EMBL/GenBank/DDBJ databases">
        <title>Genomes of the Obligate Erwinia dacicola and Facultative Enterobacter sp. OLF Endosymbionts of the Olive Fruit fly, Bactrocera oleae.</title>
        <authorList>
            <person name="Estes A.M."/>
            <person name="Hearn D.J."/>
            <person name="Agarwal S."/>
            <person name="Pierson E.A."/>
            <person name="Dunning-Hotopp J.C."/>
        </authorList>
    </citation>
    <scope>NUCLEOTIDE SEQUENCE [LARGE SCALE GENOMIC DNA]</scope>
    <source>
        <strain evidence="1">Oroville</strain>
    </source>
</reference>
<name>A0A328TTG1_9GAMM</name>
<organism evidence="1 2">
    <name type="scientific">Candidatus Erwinia dacicola</name>
    <dbReference type="NCBI Taxonomy" id="252393"/>
    <lineage>
        <taxon>Bacteria</taxon>
        <taxon>Pseudomonadati</taxon>
        <taxon>Pseudomonadota</taxon>
        <taxon>Gammaproteobacteria</taxon>
        <taxon>Enterobacterales</taxon>
        <taxon>Erwiniaceae</taxon>
        <taxon>Erwinia</taxon>
    </lineage>
</organism>
<dbReference type="Proteomes" id="UP000244334">
    <property type="component" value="Unassembled WGS sequence"/>
</dbReference>
<keyword evidence="2" id="KW-1185">Reference proteome</keyword>
<gene>
    <name evidence="1" type="ORF">ACZ87_00292</name>
</gene>
<dbReference type="EMBL" id="LJAM02000009">
    <property type="protein sequence ID" value="RAP72872.1"/>
    <property type="molecule type" value="Genomic_DNA"/>
</dbReference>
<dbReference type="Pfam" id="PF06528">
    <property type="entry name" value="Phage_P2_GpE"/>
    <property type="match status" value="1"/>
</dbReference>